<dbReference type="PANTHER" id="PTHR31514">
    <property type="entry name" value="MUSCULAR LMNA-INTERACTING PROTEIN MLIP"/>
    <property type="match status" value="1"/>
</dbReference>
<proteinExistence type="predicted"/>
<accession>A0A1S3Q6S3</accession>
<evidence type="ECO:0000313" key="3">
    <source>
        <dbReference type="RefSeq" id="XP_014035641.1"/>
    </source>
</evidence>
<feature type="compositionally biased region" description="Low complexity" evidence="1">
    <location>
        <begin position="338"/>
        <end position="348"/>
    </location>
</feature>
<keyword evidence="2" id="KW-1185">Reference proteome</keyword>
<dbReference type="RefSeq" id="XP_014035641.1">
    <property type="nucleotide sequence ID" value="XM_014180166.2"/>
</dbReference>
<feature type="region of interest" description="Disordered" evidence="1">
    <location>
        <begin position="149"/>
        <end position="174"/>
    </location>
</feature>
<name>A0A1S3Q6S3_SALSA</name>
<feature type="compositionally biased region" description="Basic and acidic residues" evidence="1">
    <location>
        <begin position="17"/>
        <end position="26"/>
    </location>
</feature>
<reference evidence="3" key="1">
    <citation type="submission" date="2025-08" db="UniProtKB">
        <authorList>
            <consortium name="RefSeq"/>
        </authorList>
    </citation>
    <scope>IDENTIFICATION</scope>
</reference>
<feature type="region of interest" description="Disordered" evidence="1">
    <location>
        <begin position="1"/>
        <end position="35"/>
    </location>
</feature>
<evidence type="ECO:0000313" key="2">
    <source>
        <dbReference type="Proteomes" id="UP001652741"/>
    </source>
</evidence>
<feature type="region of interest" description="Disordered" evidence="1">
    <location>
        <begin position="335"/>
        <end position="355"/>
    </location>
</feature>
<feature type="compositionally biased region" description="Basic and acidic residues" evidence="1">
    <location>
        <begin position="151"/>
        <end position="172"/>
    </location>
</feature>
<dbReference type="InterPro" id="IPR029331">
    <property type="entry name" value="MLIP"/>
</dbReference>
<dbReference type="PANTHER" id="PTHR31514:SF1">
    <property type="entry name" value="MUSCULAR LMNA-INTERACTING PROTEIN"/>
    <property type="match status" value="1"/>
</dbReference>
<evidence type="ECO:0000256" key="1">
    <source>
        <dbReference type="SAM" id="MobiDB-lite"/>
    </source>
</evidence>
<protein>
    <submittedName>
        <fullName evidence="3">Muscular LMNA-interacting protein isoform X4</fullName>
    </submittedName>
</protein>
<dbReference type="AlphaFoldDB" id="A0A1S3Q6S3"/>
<organism evidence="2 3">
    <name type="scientific">Salmo salar</name>
    <name type="common">Atlantic salmon</name>
    <dbReference type="NCBI Taxonomy" id="8030"/>
    <lineage>
        <taxon>Eukaryota</taxon>
        <taxon>Metazoa</taxon>
        <taxon>Chordata</taxon>
        <taxon>Craniata</taxon>
        <taxon>Vertebrata</taxon>
        <taxon>Euteleostomi</taxon>
        <taxon>Actinopterygii</taxon>
        <taxon>Neopterygii</taxon>
        <taxon>Teleostei</taxon>
        <taxon>Protacanthopterygii</taxon>
        <taxon>Salmoniformes</taxon>
        <taxon>Salmonidae</taxon>
        <taxon>Salmoninae</taxon>
        <taxon>Salmo</taxon>
    </lineage>
</organism>
<sequence>MDLCNPESISPLPGHKQCQDVEKSDSSNESQGKVSEEEVSSKLLFYTFVPVLKTLPIKITLTKAANTGLLAGKPNKNLGVPKQKATEDTMSDGGLFKAEVIYIRDCEKREAGDMVQQETYTRPHKIKLSYKALAAIPTNTVLLDQQAIDDQVDKEGDSQDPVDRRKKEDTHAEMCSPAQLRKQSEDLYAVIDEVLEDPIPMRQASPAFAYSRESMDKCAPKRYTSLPRSLGRETKYATFNLQPSVERNLADTYKTKPGVIRPANIIPKLPEENYDEAFHPNPFKKYLDELTVNDQNKSTHPFVTIHENEALMSKKPENTLLGKIGADGSISSGNLALNTEKNSENNSTTEEEDNISIPSLLITESEEPNANPAKDGSWQGDATSFNLTKVKMEAFETHI</sequence>
<dbReference type="Pfam" id="PF15274">
    <property type="entry name" value="MLIP"/>
    <property type="match status" value="1"/>
</dbReference>
<gene>
    <name evidence="3" type="primary">mlip</name>
</gene>
<dbReference type="Proteomes" id="UP001652741">
    <property type="component" value="Chromosome ssa28"/>
</dbReference>